<sequence length="147" mass="16398">MVIDLWSRAVIGWSMSSRMTTKLAYDALQMAIWRRKRPDNVIVHTDRGGQYCSADYQALLKRHSLYGSMSAKGCSYDNAGSESVFHSLKVECIHGERFISRKKCGRRYLIILSVITIGGVVTVPVAVSARNSLKTRTSLRAVSTLRG</sequence>
<dbReference type="Pfam" id="PF13333">
    <property type="entry name" value="rve_2"/>
    <property type="match status" value="1"/>
</dbReference>
<dbReference type="EMBL" id="UGWP01000003">
    <property type="protein sequence ID" value="SUF54990.1"/>
    <property type="molecule type" value="Genomic_DNA"/>
</dbReference>
<organism evidence="5 6">
    <name type="scientific">Salmonella enterica</name>
    <name type="common">Salmonella choleraesuis</name>
    <dbReference type="NCBI Taxonomy" id="28901"/>
    <lineage>
        <taxon>Bacteria</taxon>
        <taxon>Pseudomonadati</taxon>
        <taxon>Pseudomonadota</taxon>
        <taxon>Gammaproteobacteria</taxon>
        <taxon>Enterobacterales</taxon>
        <taxon>Enterobacteriaceae</taxon>
        <taxon>Salmonella</taxon>
    </lineage>
</organism>
<dbReference type="GO" id="GO:0003676">
    <property type="term" value="F:nucleic acid binding"/>
    <property type="evidence" value="ECO:0007669"/>
    <property type="project" value="InterPro"/>
</dbReference>
<dbReference type="Pfam" id="PF00665">
    <property type="entry name" value="rve"/>
    <property type="match status" value="1"/>
</dbReference>
<accession>A0A379QG49</accession>
<dbReference type="Gene3D" id="3.30.420.10">
    <property type="entry name" value="Ribonuclease H-like superfamily/Ribonuclease H"/>
    <property type="match status" value="1"/>
</dbReference>
<evidence type="ECO:0000313" key="5">
    <source>
        <dbReference type="EMBL" id="SUF54990.1"/>
    </source>
</evidence>
<evidence type="ECO:0000313" key="6">
    <source>
        <dbReference type="Proteomes" id="UP000254597"/>
    </source>
</evidence>
<dbReference type="InterPro" id="IPR012337">
    <property type="entry name" value="RNaseH-like_sf"/>
</dbReference>
<feature type="transmembrane region" description="Helical" evidence="3">
    <location>
        <begin position="108"/>
        <end position="129"/>
    </location>
</feature>
<evidence type="ECO:0000256" key="2">
    <source>
        <dbReference type="ARBA" id="ARBA00043964"/>
    </source>
</evidence>
<reference evidence="5 6" key="1">
    <citation type="submission" date="2018-06" db="EMBL/GenBank/DDBJ databases">
        <authorList>
            <consortium name="Pathogen Informatics"/>
            <person name="Doyle S."/>
        </authorList>
    </citation>
    <scope>NUCLEOTIDE SEQUENCE [LARGE SCALE GENOMIC DNA]</scope>
    <source>
        <strain evidence="5 6">NCTC10252</strain>
    </source>
</reference>
<dbReference type="InterPro" id="IPR050900">
    <property type="entry name" value="Transposase_IS3/IS150/IS904"/>
</dbReference>
<dbReference type="SUPFAM" id="SSF53098">
    <property type="entry name" value="Ribonuclease H-like"/>
    <property type="match status" value="1"/>
</dbReference>
<feature type="domain" description="Integrase catalytic" evidence="4">
    <location>
        <begin position="1"/>
        <end position="89"/>
    </location>
</feature>
<evidence type="ECO:0000256" key="3">
    <source>
        <dbReference type="SAM" id="Phobius"/>
    </source>
</evidence>
<keyword evidence="3" id="KW-0812">Transmembrane</keyword>
<name>A0A379QG49_SALER</name>
<comment type="function">
    <text evidence="1">Involved in the transposition of the insertion sequence IS3.</text>
</comment>
<evidence type="ECO:0000259" key="4">
    <source>
        <dbReference type="PROSITE" id="PS50994"/>
    </source>
</evidence>
<proteinExistence type="inferred from homology"/>
<evidence type="ECO:0000256" key="1">
    <source>
        <dbReference type="ARBA" id="ARBA00037276"/>
    </source>
</evidence>
<protein>
    <submittedName>
        <fullName evidence="5">Transposase for insertion sequence element IS904</fullName>
    </submittedName>
</protein>
<dbReference type="InterPro" id="IPR001584">
    <property type="entry name" value="Integrase_cat-core"/>
</dbReference>
<dbReference type="PANTHER" id="PTHR46889">
    <property type="entry name" value="TRANSPOSASE INSF FOR INSERTION SEQUENCE IS3B-RELATED"/>
    <property type="match status" value="1"/>
</dbReference>
<dbReference type="AlphaFoldDB" id="A0A379QG49"/>
<dbReference type="PANTHER" id="PTHR46889:SF6">
    <property type="entry name" value="TRANSPOSASE INSF FOR INSERTION SEQUENCE IS3B"/>
    <property type="match status" value="1"/>
</dbReference>
<dbReference type="InterPro" id="IPR036397">
    <property type="entry name" value="RNaseH_sf"/>
</dbReference>
<gene>
    <name evidence="5" type="ORF">NCTC10252_00157</name>
</gene>
<keyword evidence="3" id="KW-1133">Transmembrane helix</keyword>
<dbReference type="GO" id="GO:0015074">
    <property type="term" value="P:DNA integration"/>
    <property type="evidence" value="ECO:0007669"/>
    <property type="project" value="InterPro"/>
</dbReference>
<comment type="similarity">
    <text evidence="2">Belongs to the transposase IS3/IS150/IS904 family.</text>
</comment>
<dbReference type="PROSITE" id="PS50994">
    <property type="entry name" value="INTEGRASE"/>
    <property type="match status" value="1"/>
</dbReference>
<keyword evidence="3" id="KW-0472">Membrane</keyword>
<dbReference type="Proteomes" id="UP000254597">
    <property type="component" value="Unassembled WGS sequence"/>
</dbReference>